<dbReference type="AlphaFoldDB" id="A0A0S4URE3"/>
<accession>A0A0S4URE3</accession>
<dbReference type="EMBL" id="LN899825">
    <property type="protein sequence ID" value="CUV36287.1"/>
    <property type="molecule type" value="Genomic_DNA"/>
</dbReference>
<reference evidence="1" key="1">
    <citation type="submission" date="2015-10" db="EMBL/GenBank/DDBJ databases">
        <authorList>
            <person name="Gilbert D.G."/>
        </authorList>
    </citation>
    <scope>NUCLEOTIDE SEQUENCE</scope>
    <source>
        <strain evidence="1">Phyl III-seqv23</strain>
    </source>
</reference>
<evidence type="ECO:0000313" key="4">
    <source>
        <dbReference type="EMBL" id="CUV63966.1"/>
    </source>
</evidence>
<dbReference type="EMBL" id="LN899823">
    <property type="protein sequence ID" value="CUV24810.1"/>
    <property type="molecule type" value="Genomic_DNA"/>
</dbReference>
<proteinExistence type="predicted"/>
<sequence length="117" mass="13537">MTESKLQKRALVREELVRVSKELCSKDDQSKLGLALRGVLPILDHAFILHWVPEQAEDIYWVLISPTEIAEVELIRNRASEAEPVSLKVIDVAMFLRRHLPREVKERLEIALELTRT</sequence>
<name>A0A0S4URE3_RALSL</name>
<evidence type="ECO:0000313" key="3">
    <source>
        <dbReference type="EMBL" id="CUV42864.1"/>
    </source>
</evidence>
<gene>
    <name evidence="4" type="ORF">RD1301_v1_4290003</name>
    <name evidence="1" type="ORF">RUN1744_v1_750002</name>
    <name evidence="2" type="ORF">TD1301_v1_2000004</name>
    <name evidence="3" type="ORF">TF3108_v1_1640011</name>
</gene>
<dbReference type="EMBL" id="LN899822">
    <property type="protein sequence ID" value="CUV63966.1"/>
    <property type="molecule type" value="Genomic_DNA"/>
</dbReference>
<dbReference type="EMBL" id="LN899826">
    <property type="protein sequence ID" value="CUV42864.1"/>
    <property type="molecule type" value="Genomic_DNA"/>
</dbReference>
<organism evidence="1">
    <name type="scientific">Ralstonia solanacearum</name>
    <name type="common">Pseudomonas solanacearum</name>
    <dbReference type="NCBI Taxonomy" id="305"/>
    <lineage>
        <taxon>Bacteria</taxon>
        <taxon>Pseudomonadati</taxon>
        <taxon>Pseudomonadota</taxon>
        <taxon>Betaproteobacteria</taxon>
        <taxon>Burkholderiales</taxon>
        <taxon>Burkholderiaceae</taxon>
        <taxon>Ralstonia</taxon>
        <taxon>Ralstonia solanacearum species complex</taxon>
    </lineage>
</organism>
<protein>
    <submittedName>
        <fullName evidence="1">Uncharacterized protein</fullName>
    </submittedName>
</protein>
<evidence type="ECO:0000313" key="1">
    <source>
        <dbReference type="EMBL" id="CUV24810.1"/>
    </source>
</evidence>
<evidence type="ECO:0000313" key="2">
    <source>
        <dbReference type="EMBL" id="CUV36287.1"/>
    </source>
</evidence>